<feature type="transmembrane region" description="Helical" evidence="1">
    <location>
        <begin position="253"/>
        <end position="271"/>
    </location>
</feature>
<dbReference type="RefSeq" id="WP_005683571.1">
    <property type="nucleotide sequence ID" value="NZ_ADNC01000020.1"/>
</dbReference>
<dbReference type="OrthoDB" id="397703at2"/>
<proteinExistence type="predicted"/>
<reference evidence="2 3" key="1">
    <citation type="submission" date="2010-03" db="EMBL/GenBank/DDBJ databases">
        <authorList>
            <person name="Glass J.I."/>
            <person name="Benders G.A."/>
            <person name="Durkin A.S."/>
            <person name="Farmerie W.G."/>
            <person name="Hlavinka K."/>
            <person name="Hostetler J."/>
            <person name="Jackson J."/>
            <person name="May M.A."/>
            <person name="Miller R.H."/>
            <person name="Paralanov V."/>
            <person name="Radune D."/>
            <person name="Szczypinski B."/>
            <person name="Brown D.R."/>
        </authorList>
    </citation>
    <scope>NUCLEOTIDE SEQUENCE [LARGE SCALE GENOMIC DNA]</scope>
    <source>
        <strain evidence="2 3">A21JP2</strain>
    </source>
</reference>
<dbReference type="STRING" id="747682.MALL_0036"/>
<name>D4XW15_9BACT</name>
<dbReference type="EMBL" id="ADNC01000020">
    <property type="protein sequence ID" value="EFF41467.1"/>
    <property type="molecule type" value="Genomic_DNA"/>
</dbReference>
<keyword evidence="1" id="KW-0812">Transmembrane</keyword>
<keyword evidence="3" id="KW-1185">Reference proteome</keyword>
<protein>
    <recommendedName>
        <fullName evidence="4">ECF transporter S component</fullName>
    </recommendedName>
</protein>
<dbReference type="Proteomes" id="UP000004757">
    <property type="component" value="Unassembled WGS sequence"/>
</dbReference>
<feature type="transmembrane region" description="Helical" evidence="1">
    <location>
        <begin position="20"/>
        <end position="39"/>
    </location>
</feature>
<gene>
    <name evidence="2" type="ORF">MALL_0036</name>
</gene>
<evidence type="ECO:0008006" key="4">
    <source>
        <dbReference type="Google" id="ProtNLM"/>
    </source>
</evidence>
<evidence type="ECO:0000256" key="1">
    <source>
        <dbReference type="SAM" id="Phobius"/>
    </source>
</evidence>
<comment type="caution">
    <text evidence="2">The sequence shown here is derived from an EMBL/GenBank/DDBJ whole genome shotgun (WGS) entry which is preliminary data.</text>
</comment>
<dbReference type="eggNOG" id="ENOG5030MMT">
    <property type="taxonomic scope" value="Bacteria"/>
</dbReference>
<accession>D4XW15</accession>
<feature type="transmembrane region" description="Helical" evidence="1">
    <location>
        <begin position="51"/>
        <end position="72"/>
    </location>
</feature>
<dbReference type="AlphaFoldDB" id="D4XW15"/>
<feature type="transmembrane region" description="Helical" evidence="1">
    <location>
        <begin position="84"/>
        <end position="108"/>
    </location>
</feature>
<dbReference type="Gene3D" id="1.10.1760.20">
    <property type="match status" value="1"/>
</dbReference>
<evidence type="ECO:0000313" key="3">
    <source>
        <dbReference type="Proteomes" id="UP000004757"/>
    </source>
</evidence>
<feature type="transmembrane region" description="Helical" evidence="1">
    <location>
        <begin position="115"/>
        <end position="139"/>
    </location>
</feature>
<organism evidence="2 3">
    <name type="scientific">Mycoplasmopsis alligatoris A21JP2</name>
    <dbReference type="NCBI Taxonomy" id="747682"/>
    <lineage>
        <taxon>Bacteria</taxon>
        <taxon>Bacillati</taxon>
        <taxon>Mycoplasmatota</taxon>
        <taxon>Mycoplasmoidales</taxon>
        <taxon>Metamycoplasmataceae</taxon>
        <taxon>Mycoplasmopsis</taxon>
    </lineage>
</organism>
<sequence>MKNKVLTSLKSSVKISIMDIAVSGFLVAMVLILAVFTKYTAFRILNLNFEYLTYIIFGFFLGWFKGAILAFIADTLTLVIAGHIGFWMWEFGIIAPLIAMVSAAYFYFIKNYKIFNYIAPNIIVFLTFVFAVVVIWTQINNAKNDQVTISRIFGFTKISTIAISIMAAVFAGLVIALGILWIIYFKSKSEKQKKAVLLTINTFAIIVLIIVIFRWLIHPIAYINYLNYASQNKAGYVIKTYGDWYYVWLARNVLKSILTIPLYTLLLIILIHPFEYLKNRYLIEPLAYQY</sequence>
<feature type="transmembrane region" description="Helical" evidence="1">
    <location>
        <begin position="159"/>
        <end position="183"/>
    </location>
</feature>
<evidence type="ECO:0000313" key="2">
    <source>
        <dbReference type="EMBL" id="EFF41467.1"/>
    </source>
</evidence>
<feature type="transmembrane region" description="Helical" evidence="1">
    <location>
        <begin position="195"/>
        <end position="217"/>
    </location>
</feature>
<keyword evidence="1" id="KW-1133">Transmembrane helix</keyword>
<keyword evidence="1" id="KW-0472">Membrane</keyword>